<reference evidence="1 2" key="1">
    <citation type="submission" date="2018-11" db="EMBL/GenBank/DDBJ databases">
        <authorList>
            <person name="Ye M.-Q."/>
            <person name="Du Z.-J."/>
        </authorList>
    </citation>
    <scope>NUCLEOTIDE SEQUENCE [LARGE SCALE GENOMIC DNA]</scope>
    <source>
        <strain evidence="1 2">U0105</strain>
    </source>
</reference>
<sequence length="358" mass="40930">MSLQNCSIHKTDSPSSSIIQEVYSEAYEQVSQHVDTATDVLVLGTNHLSGWPEIEKDWLNPINQTLLEWEPEIILIEKPTVWQVEIYSRQSDYFESILDRVVGEGFKIAQAVQTHLSMSSIQADANVTSLMKKSKHDLIWRSNMVLSLAASYDFESAAMQWLQLDQATRNQLKADLEGLARYLNAIAKSRNETQWIGAELARKLEHPRLYPFDDQIEKAAMNRGNIINQIVENGTMDQFMQSPMIANLREVQGQKAKESGAVLDWYLFLNSPQFWSVDVDGQWSSFAQEAGRLGQSRVALWEARNLRMTANIREIMALKRVDRVLIIVGSAHKPWLDTYLKRQSGINIMQFNELVTKQ</sequence>
<dbReference type="InterPro" id="IPR043749">
    <property type="entry name" value="DUF5694"/>
</dbReference>
<dbReference type="Proteomes" id="UP000275281">
    <property type="component" value="Unassembled WGS sequence"/>
</dbReference>
<accession>A0A3N5Y2U7</accession>
<dbReference type="Pfam" id="PF18950">
    <property type="entry name" value="DUF5694"/>
    <property type="match status" value="1"/>
</dbReference>
<dbReference type="OrthoDB" id="69432at2"/>
<evidence type="ECO:0000313" key="2">
    <source>
        <dbReference type="Proteomes" id="UP000275281"/>
    </source>
</evidence>
<proteinExistence type="predicted"/>
<comment type="caution">
    <text evidence="1">The sequence shown here is derived from an EMBL/GenBank/DDBJ whole genome shotgun (WGS) entry which is preliminary data.</text>
</comment>
<evidence type="ECO:0000313" key="1">
    <source>
        <dbReference type="EMBL" id="RPJ68122.1"/>
    </source>
</evidence>
<keyword evidence="2" id="KW-1185">Reference proteome</keyword>
<dbReference type="RefSeq" id="WP_124026124.1">
    <property type="nucleotide sequence ID" value="NZ_JBHRSN010000005.1"/>
</dbReference>
<gene>
    <name evidence="1" type="ORF">DRW07_01545</name>
</gene>
<name>A0A3N5Y2U7_9ALTE</name>
<organism evidence="1 2">
    <name type="scientific">Alteromonas sediminis</name>
    <dbReference type="NCBI Taxonomy" id="2259342"/>
    <lineage>
        <taxon>Bacteria</taxon>
        <taxon>Pseudomonadati</taxon>
        <taxon>Pseudomonadota</taxon>
        <taxon>Gammaproteobacteria</taxon>
        <taxon>Alteromonadales</taxon>
        <taxon>Alteromonadaceae</taxon>
        <taxon>Alteromonas/Salinimonas group</taxon>
        <taxon>Alteromonas</taxon>
    </lineage>
</organism>
<dbReference type="AlphaFoldDB" id="A0A3N5Y2U7"/>
<dbReference type="EMBL" id="RPOK01000001">
    <property type="protein sequence ID" value="RPJ68122.1"/>
    <property type="molecule type" value="Genomic_DNA"/>
</dbReference>
<protein>
    <submittedName>
        <fullName evidence="1">Uncharacterized protein</fullName>
    </submittedName>
</protein>